<proteinExistence type="predicted"/>
<comment type="caution">
    <text evidence="1">The sequence shown here is derived from an EMBL/GenBank/DDBJ whole genome shotgun (WGS) entry which is preliminary data.</text>
</comment>
<reference evidence="1" key="1">
    <citation type="submission" date="2022-07" db="EMBL/GenBank/DDBJ databases">
        <title>Phylogenomic reconstructions and comparative analyses of Kickxellomycotina fungi.</title>
        <authorList>
            <person name="Reynolds N.K."/>
            <person name="Stajich J.E."/>
            <person name="Barry K."/>
            <person name="Grigoriev I.V."/>
            <person name="Crous P."/>
            <person name="Smith M.E."/>
        </authorList>
    </citation>
    <scope>NUCLEOTIDE SEQUENCE</scope>
    <source>
        <strain evidence="1">CBS 102833</strain>
    </source>
</reference>
<organism evidence="1 2">
    <name type="scientific">Coemansia furcata</name>
    <dbReference type="NCBI Taxonomy" id="417177"/>
    <lineage>
        <taxon>Eukaryota</taxon>
        <taxon>Fungi</taxon>
        <taxon>Fungi incertae sedis</taxon>
        <taxon>Zoopagomycota</taxon>
        <taxon>Kickxellomycotina</taxon>
        <taxon>Kickxellomycetes</taxon>
        <taxon>Kickxellales</taxon>
        <taxon>Kickxellaceae</taxon>
        <taxon>Coemansia</taxon>
    </lineage>
</organism>
<dbReference type="Proteomes" id="UP001140096">
    <property type="component" value="Unassembled WGS sequence"/>
</dbReference>
<dbReference type="EMBL" id="JANBUP010000311">
    <property type="protein sequence ID" value="KAJ2812014.1"/>
    <property type="molecule type" value="Genomic_DNA"/>
</dbReference>
<gene>
    <name evidence="1" type="ORF">H4S07_001690</name>
</gene>
<evidence type="ECO:0000313" key="2">
    <source>
        <dbReference type="Proteomes" id="UP001140096"/>
    </source>
</evidence>
<name>A0ACC1LMV2_9FUNG</name>
<sequence>MYSHRLLRISALRPRLQLPNSYLQQQRLSSSLGRVSFSMQQARSRRTFGTSVAPGQQSLGDGSAAGKKSAASESSQPASPGSTKRSLTFAIGGILALVGVTGYTLLRQPGSMPVEVVTQSTPTPSSTQAALESVATKRSDALKKLDGLTTKERREEAARLGLLTAEEVDAVLHAKENSWYIEPVAGGSRLRVDTNQVSSNDPIEDYLAWTTLASNATNRHMFSVFDGHAGYMCAEQLATRMGPMLDKSLEVIAQLADFKKGAKKPVFEVDDKVLVRTIRQIEREAGLNWDHVPLALTATFINMDYELVTGALAEFRKQQQLMRMDDLLGPAVSGSCGLVAVVDTEAKEIVVANTGDSRALLGVRLKNGTWKAVRLSQDQTADNANELARMAREHPGENAVIHRGRVLGGLMPTRAFGDCRYKWPLEAQQDLFPVLYSRGHRYATTPPNYVTPPYVTARPVIVKHALSEEDKFIVIASDGLYDQLSDAEVIGSVSQWYEAHNQKSGSASTLTTEDDNAATHLIRAALSTNHSGGRSDKFIQRLLAIPPPYSRRYRDDISVTIVTLNAE</sequence>
<protein>
    <submittedName>
        <fullName evidence="1">Uncharacterized protein</fullName>
    </submittedName>
</protein>
<accession>A0ACC1LMV2</accession>
<keyword evidence="2" id="KW-1185">Reference proteome</keyword>
<evidence type="ECO:0000313" key="1">
    <source>
        <dbReference type="EMBL" id="KAJ2812014.1"/>
    </source>
</evidence>